<dbReference type="RefSeq" id="WP_386052167.1">
    <property type="nucleotide sequence ID" value="NZ_JBHTKH010000004.1"/>
</dbReference>
<feature type="compositionally biased region" description="Basic and acidic residues" evidence="1">
    <location>
        <begin position="48"/>
        <end position="60"/>
    </location>
</feature>
<accession>A0ABW3MYN3</accession>
<dbReference type="Proteomes" id="UP001597046">
    <property type="component" value="Unassembled WGS sequence"/>
</dbReference>
<gene>
    <name evidence="2" type="ORF">ACFQ2V_08105</name>
</gene>
<evidence type="ECO:0000313" key="3">
    <source>
        <dbReference type="Proteomes" id="UP001597046"/>
    </source>
</evidence>
<evidence type="ECO:0008006" key="4">
    <source>
        <dbReference type="Google" id="ProtNLM"/>
    </source>
</evidence>
<comment type="caution">
    <text evidence="2">The sequence shown here is derived from an EMBL/GenBank/DDBJ whole genome shotgun (WGS) entry which is preliminary data.</text>
</comment>
<organism evidence="2 3">
    <name type="scientific">Terrabacter terrigena</name>
    <dbReference type="NCBI Taxonomy" id="574718"/>
    <lineage>
        <taxon>Bacteria</taxon>
        <taxon>Bacillati</taxon>
        <taxon>Actinomycetota</taxon>
        <taxon>Actinomycetes</taxon>
        <taxon>Micrococcales</taxon>
        <taxon>Intrasporangiaceae</taxon>
        <taxon>Terrabacter</taxon>
    </lineage>
</organism>
<proteinExistence type="predicted"/>
<sequence length="205" mass="21001">MTPVEAAPRCTTTRPLTGKGQVPLDAVFPGAETSASSDPEEVVPGADAADRARCPGELPSEPRCDGLVPWTGLLPDELVPASRARRVVQGYLLTMPKQAGNQAPPESSAGTKVVTFSLVDLAAGDPAGLTGYLRVAFEACAKATSSTVAGVAALVGTVPSEYGAGSAEVVLLRRGSHVVWASLDGSGWKAGEQRQALVVLVGRLL</sequence>
<evidence type="ECO:0000313" key="2">
    <source>
        <dbReference type="EMBL" id="MFD1054265.1"/>
    </source>
</evidence>
<feature type="region of interest" description="Disordered" evidence="1">
    <location>
        <begin position="1"/>
        <end position="60"/>
    </location>
</feature>
<evidence type="ECO:0000256" key="1">
    <source>
        <dbReference type="SAM" id="MobiDB-lite"/>
    </source>
</evidence>
<reference evidence="3" key="1">
    <citation type="journal article" date="2019" name="Int. J. Syst. Evol. Microbiol.">
        <title>The Global Catalogue of Microorganisms (GCM) 10K type strain sequencing project: providing services to taxonomists for standard genome sequencing and annotation.</title>
        <authorList>
            <consortium name="The Broad Institute Genomics Platform"/>
            <consortium name="The Broad Institute Genome Sequencing Center for Infectious Disease"/>
            <person name="Wu L."/>
            <person name="Ma J."/>
        </authorList>
    </citation>
    <scope>NUCLEOTIDE SEQUENCE [LARGE SCALE GENOMIC DNA]</scope>
    <source>
        <strain evidence="3">CCUG 57508</strain>
    </source>
</reference>
<keyword evidence="3" id="KW-1185">Reference proteome</keyword>
<protein>
    <recommendedName>
        <fullName evidence="4">Lipoprotein LpqN</fullName>
    </recommendedName>
</protein>
<name>A0ABW3MYN3_9MICO</name>
<dbReference type="EMBL" id="JBHTKH010000004">
    <property type="protein sequence ID" value="MFD1054265.1"/>
    <property type="molecule type" value="Genomic_DNA"/>
</dbReference>